<name>A0ABD1B4Z0_CARAN</name>
<dbReference type="Pfam" id="PF13456">
    <property type="entry name" value="RVT_3"/>
    <property type="match status" value="1"/>
</dbReference>
<dbReference type="AlphaFoldDB" id="A0ABD1B4Z0"/>
<dbReference type="PANTHER" id="PTHR47074">
    <property type="entry name" value="BNAC02G40300D PROTEIN"/>
    <property type="match status" value="1"/>
</dbReference>
<comment type="caution">
    <text evidence="3">The sequence shown here is derived from an EMBL/GenBank/DDBJ whole genome shotgun (WGS) entry which is preliminary data.</text>
</comment>
<evidence type="ECO:0000313" key="4">
    <source>
        <dbReference type="Proteomes" id="UP001558713"/>
    </source>
</evidence>
<keyword evidence="1" id="KW-0472">Membrane</keyword>
<evidence type="ECO:0000313" key="3">
    <source>
        <dbReference type="EMBL" id="KAL1214031.1"/>
    </source>
</evidence>
<dbReference type="SUPFAM" id="SSF53098">
    <property type="entry name" value="Ribonuclease H-like"/>
    <property type="match status" value="1"/>
</dbReference>
<dbReference type="Gene3D" id="3.30.420.10">
    <property type="entry name" value="Ribonuclease H-like superfamily/Ribonuclease H"/>
    <property type="match status" value="1"/>
</dbReference>
<evidence type="ECO:0000256" key="1">
    <source>
        <dbReference type="SAM" id="Phobius"/>
    </source>
</evidence>
<sequence length="137" mass="14959">MILWSHQSTGVVTKHGAADQFVLSPLMAEALAIKAALSHALELGISSLCLRSDAQDLVRAISSREYIKELFGILFYIHSLASNFSSLAFVFVPRLSNVAVDDLAKLCGANFSYLLRVPPFRRVPTGLRSLSLPDVDL</sequence>
<protein>
    <recommendedName>
        <fullName evidence="2">RNase H type-1 domain-containing protein</fullName>
    </recommendedName>
</protein>
<dbReference type="PANTHER" id="PTHR47074:SF49">
    <property type="entry name" value="POLYNUCLEOTIDYL TRANSFERASE, RIBONUCLEASE H-LIKE SUPERFAMILY PROTEIN"/>
    <property type="match status" value="1"/>
</dbReference>
<dbReference type="EMBL" id="JBANAX010000325">
    <property type="protein sequence ID" value="KAL1214031.1"/>
    <property type="molecule type" value="Genomic_DNA"/>
</dbReference>
<dbReference type="CDD" id="cd06222">
    <property type="entry name" value="RNase_H_like"/>
    <property type="match status" value="1"/>
</dbReference>
<reference evidence="3 4" key="1">
    <citation type="submission" date="2024-04" db="EMBL/GenBank/DDBJ databases">
        <title>Genome assembly C_amara_ONT_v2.</title>
        <authorList>
            <person name="Yant L."/>
            <person name="Moore C."/>
            <person name="Slenker M."/>
        </authorList>
    </citation>
    <scope>NUCLEOTIDE SEQUENCE [LARGE SCALE GENOMIC DNA]</scope>
    <source>
        <tissue evidence="3">Leaf</tissue>
    </source>
</reference>
<dbReference type="InterPro" id="IPR002156">
    <property type="entry name" value="RNaseH_domain"/>
</dbReference>
<dbReference type="InterPro" id="IPR036397">
    <property type="entry name" value="RNaseH_sf"/>
</dbReference>
<keyword evidence="1" id="KW-1133">Transmembrane helix</keyword>
<keyword evidence="1" id="KW-0812">Transmembrane</keyword>
<gene>
    <name evidence="3" type="ORF">V5N11_007392</name>
</gene>
<accession>A0ABD1B4Z0</accession>
<proteinExistence type="predicted"/>
<feature type="domain" description="RNase H type-1" evidence="2">
    <location>
        <begin position="16"/>
        <end position="107"/>
    </location>
</feature>
<organism evidence="3 4">
    <name type="scientific">Cardamine amara subsp. amara</name>
    <dbReference type="NCBI Taxonomy" id="228776"/>
    <lineage>
        <taxon>Eukaryota</taxon>
        <taxon>Viridiplantae</taxon>
        <taxon>Streptophyta</taxon>
        <taxon>Embryophyta</taxon>
        <taxon>Tracheophyta</taxon>
        <taxon>Spermatophyta</taxon>
        <taxon>Magnoliopsida</taxon>
        <taxon>eudicotyledons</taxon>
        <taxon>Gunneridae</taxon>
        <taxon>Pentapetalae</taxon>
        <taxon>rosids</taxon>
        <taxon>malvids</taxon>
        <taxon>Brassicales</taxon>
        <taxon>Brassicaceae</taxon>
        <taxon>Cardamineae</taxon>
        <taxon>Cardamine</taxon>
    </lineage>
</organism>
<dbReference type="InterPro" id="IPR012337">
    <property type="entry name" value="RNaseH-like_sf"/>
</dbReference>
<dbReference type="InterPro" id="IPR044730">
    <property type="entry name" value="RNase_H-like_dom_plant"/>
</dbReference>
<feature type="transmembrane region" description="Helical" evidence="1">
    <location>
        <begin position="70"/>
        <end position="92"/>
    </location>
</feature>
<dbReference type="Proteomes" id="UP001558713">
    <property type="component" value="Unassembled WGS sequence"/>
</dbReference>
<keyword evidence="4" id="KW-1185">Reference proteome</keyword>
<evidence type="ECO:0000259" key="2">
    <source>
        <dbReference type="Pfam" id="PF13456"/>
    </source>
</evidence>
<dbReference type="InterPro" id="IPR052929">
    <property type="entry name" value="RNase_H-like_EbsB-rel"/>
</dbReference>